<keyword evidence="5" id="KW-1185">Reference proteome</keyword>
<dbReference type="Gene3D" id="1.10.510.10">
    <property type="entry name" value="Transferase(Phosphotransferase) domain 1"/>
    <property type="match status" value="1"/>
</dbReference>
<accession>N4WAK3</accession>
<dbReference type="PATRIC" id="fig|1308866.3.peg.2333"/>
<evidence type="ECO:0000256" key="2">
    <source>
        <dbReference type="SAM" id="MobiDB-lite"/>
    </source>
</evidence>
<feature type="compositionally biased region" description="Low complexity" evidence="2">
    <location>
        <begin position="410"/>
        <end position="428"/>
    </location>
</feature>
<protein>
    <recommendedName>
        <fullName evidence="6">Type VII secretion protein EssB</fullName>
    </recommendedName>
</protein>
<feature type="region of interest" description="Disordered" evidence="2">
    <location>
        <begin position="382"/>
        <end position="436"/>
    </location>
</feature>
<organism evidence="4 5">
    <name type="scientific">Gracilibacillus halophilus YIM-C55.5</name>
    <dbReference type="NCBI Taxonomy" id="1308866"/>
    <lineage>
        <taxon>Bacteria</taxon>
        <taxon>Bacillati</taxon>
        <taxon>Bacillota</taxon>
        <taxon>Bacilli</taxon>
        <taxon>Bacillales</taxon>
        <taxon>Bacillaceae</taxon>
        <taxon>Gracilibacillus</taxon>
    </lineage>
</organism>
<dbReference type="OrthoDB" id="4975281at2"/>
<dbReference type="STRING" id="1308866.J416_11547"/>
<evidence type="ECO:0000256" key="1">
    <source>
        <dbReference type="ARBA" id="ARBA00010163"/>
    </source>
</evidence>
<dbReference type="Gene3D" id="1.25.40.680">
    <property type="entry name" value="Type VII secretion system EssB, C-terminal-like domain"/>
    <property type="match status" value="1"/>
</dbReference>
<dbReference type="AlphaFoldDB" id="N4WAK3"/>
<comment type="caution">
    <text evidence="4">The sequence shown here is derived from an EMBL/GenBank/DDBJ whole genome shotgun (WGS) entry which is preliminary data.</text>
</comment>
<dbReference type="Pfam" id="PF10140">
    <property type="entry name" value="YukC"/>
    <property type="match status" value="1"/>
</dbReference>
<proteinExistence type="inferred from homology"/>
<comment type="similarity">
    <text evidence="1">Belongs to the EssB family.</text>
</comment>
<feature type="transmembrane region" description="Helical" evidence="3">
    <location>
        <begin position="222"/>
        <end position="242"/>
    </location>
</feature>
<name>N4WAK3_9BACI</name>
<keyword evidence="3" id="KW-1133">Transmembrane helix</keyword>
<sequence length="436" mass="51242">MKEKIIEFHSLSLPFTITENTWELRLAKSQTHVKDSRQTRLLTATTKDRFVPLEVNDEGDAFAFSFFIDPNRKQWKDLGKLHRHEKLRLLCNLSQLRKDLQSRITFFLHPDNLIFDDNLCPQIIYRGIKHVIPPFEMDETDFFKQLKCYCIALFSEKYSFDQLYNGALEQVDETEFQKRVRHSEDLDQLIDLLYESYRSEQDKTEKTMQFVPTKRFRLFKRFAISFMIVSILFGIPLVYLGLINLPYQKSLLDAHKEYLDTNYNGVIATLDGIDADKVPKATKYILASSYVSTEQLSESDQNVIMNNISLNSDDNYLLYWIYNGRGKFDDAMNKAKYLDDPRLIMYGLIKQIEKAKNNPDLSGEERDKSVNSLQEELREYREEYNLDTDSENQFETNTEDTENTDEQKVTNQEENNTNQSDTNSTNRSSDNEQSEE</sequence>
<evidence type="ECO:0000256" key="3">
    <source>
        <dbReference type="SAM" id="Phobius"/>
    </source>
</evidence>
<dbReference type="EMBL" id="APML01000050">
    <property type="protein sequence ID" value="ENH96304.1"/>
    <property type="molecule type" value="Genomic_DNA"/>
</dbReference>
<evidence type="ECO:0000313" key="4">
    <source>
        <dbReference type="EMBL" id="ENH96304.1"/>
    </source>
</evidence>
<dbReference type="InterPro" id="IPR042565">
    <property type="entry name" value="T7SS_EssB_C"/>
</dbReference>
<keyword evidence="3" id="KW-0472">Membrane</keyword>
<dbReference type="RefSeq" id="WP_003471287.1">
    <property type="nucleotide sequence ID" value="NZ_APML01000050.1"/>
</dbReference>
<evidence type="ECO:0000313" key="5">
    <source>
        <dbReference type="Proteomes" id="UP000012283"/>
    </source>
</evidence>
<gene>
    <name evidence="4" type="ORF">J416_11547</name>
</gene>
<keyword evidence="3" id="KW-0812">Transmembrane</keyword>
<dbReference type="eggNOG" id="COG4499">
    <property type="taxonomic scope" value="Bacteria"/>
</dbReference>
<dbReference type="InterPro" id="IPR018778">
    <property type="entry name" value="T7SS_EssB"/>
</dbReference>
<reference evidence="4 5" key="1">
    <citation type="submission" date="2013-03" db="EMBL/GenBank/DDBJ databases">
        <title>Draft genome sequence of Gracibacillus halophilus YIM-C55.5, a moderately halophilic and thermophilic organism from the Xiaochaidamu salt lake.</title>
        <authorList>
            <person name="Sugumar T."/>
            <person name="Polireddy D.R."/>
            <person name="Antony A."/>
            <person name="Madhava Y.R."/>
            <person name="Sivakumar N."/>
        </authorList>
    </citation>
    <scope>NUCLEOTIDE SEQUENCE [LARGE SCALE GENOMIC DNA]</scope>
    <source>
        <strain evidence="4 5">YIM-C55.5</strain>
    </source>
</reference>
<dbReference type="NCBIfam" id="TIGR03926">
    <property type="entry name" value="T7_EssB"/>
    <property type="match status" value="1"/>
</dbReference>
<evidence type="ECO:0008006" key="6">
    <source>
        <dbReference type="Google" id="ProtNLM"/>
    </source>
</evidence>
<feature type="compositionally biased region" description="Acidic residues" evidence="2">
    <location>
        <begin position="385"/>
        <end position="404"/>
    </location>
</feature>
<dbReference type="Proteomes" id="UP000012283">
    <property type="component" value="Unassembled WGS sequence"/>
</dbReference>